<keyword evidence="5" id="KW-1185">Reference proteome</keyword>
<dbReference type="EMBL" id="JARPOI010000003">
    <property type="protein sequence ID" value="KAJ9184279.1"/>
    <property type="molecule type" value="Genomic_DNA"/>
</dbReference>
<feature type="domain" description="DUF7870" evidence="3">
    <location>
        <begin position="268"/>
        <end position="332"/>
    </location>
</feature>
<dbReference type="Pfam" id="PF08241">
    <property type="entry name" value="Methyltransf_11"/>
    <property type="match status" value="1"/>
</dbReference>
<dbReference type="Pfam" id="PF25276">
    <property type="entry name" value="DUF7870"/>
    <property type="match status" value="2"/>
</dbReference>
<protein>
    <recommendedName>
        <fullName evidence="6">Methyltransferase type 11 domain-containing protein</fullName>
    </recommendedName>
</protein>
<proteinExistence type="predicted"/>
<dbReference type="InterPro" id="IPR013216">
    <property type="entry name" value="Methyltransf_11"/>
</dbReference>
<keyword evidence="1" id="KW-1133">Transmembrane helix</keyword>
<evidence type="ECO:0000256" key="1">
    <source>
        <dbReference type="SAM" id="Phobius"/>
    </source>
</evidence>
<dbReference type="PANTHER" id="PTHR47291">
    <property type="entry name" value="PEPTIDE UPSTREAM PROTEIN"/>
    <property type="match status" value="1"/>
</dbReference>
<comment type="caution">
    <text evidence="4">The sequence shown here is derived from an EMBL/GenBank/DDBJ whole genome shotgun (WGS) entry which is preliminary data.</text>
</comment>
<feature type="domain" description="Methyltransferase type 11" evidence="2">
    <location>
        <begin position="146"/>
        <end position="186"/>
    </location>
</feature>
<feature type="domain" description="DUF7870" evidence="3">
    <location>
        <begin position="373"/>
        <end position="457"/>
    </location>
</feature>
<evidence type="ECO:0000313" key="5">
    <source>
        <dbReference type="Proteomes" id="UP001174677"/>
    </source>
</evidence>
<name>A0ABQ9MVE8_HEVBR</name>
<dbReference type="SUPFAM" id="SSF53335">
    <property type="entry name" value="S-adenosyl-L-methionine-dependent methyltransferases"/>
    <property type="match status" value="1"/>
</dbReference>
<organism evidence="4 5">
    <name type="scientific">Hevea brasiliensis</name>
    <name type="common">Para rubber tree</name>
    <name type="synonym">Siphonia brasiliensis</name>
    <dbReference type="NCBI Taxonomy" id="3981"/>
    <lineage>
        <taxon>Eukaryota</taxon>
        <taxon>Viridiplantae</taxon>
        <taxon>Streptophyta</taxon>
        <taxon>Embryophyta</taxon>
        <taxon>Tracheophyta</taxon>
        <taxon>Spermatophyta</taxon>
        <taxon>Magnoliopsida</taxon>
        <taxon>eudicotyledons</taxon>
        <taxon>Gunneridae</taxon>
        <taxon>Pentapetalae</taxon>
        <taxon>rosids</taxon>
        <taxon>fabids</taxon>
        <taxon>Malpighiales</taxon>
        <taxon>Euphorbiaceae</taxon>
        <taxon>Crotonoideae</taxon>
        <taxon>Micrandreae</taxon>
        <taxon>Hevea</taxon>
    </lineage>
</organism>
<dbReference type="InterPro" id="IPR057192">
    <property type="entry name" value="DUF7870"/>
</dbReference>
<dbReference type="PANTHER" id="PTHR47291:SF1">
    <property type="entry name" value="PEPTIDE UPSTREAM PROTEIN"/>
    <property type="match status" value="1"/>
</dbReference>
<keyword evidence="1" id="KW-0472">Membrane</keyword>
<evidence type="ECO:0000313" key="4">
    <source>
        <dbReference type="EMBL" id="KAJ9184279.1"/>
    </source>
</evidence>
<evidence type="ECO:0008006" key="6">
    <source>
        <dbReference type="Google" id="ProtNLM"/>
    </source>
</evidence>
<keyword evidence="1" id="KW-0812">Transmembrane</keyword>
<dbReference type="Proteomes" id="UP001174677">
    <property type="component" value="Chromosome 3"/>
</dbReference>
<gene>
    <name evidence="4" type="ORF">P3X46_004022</name>
</gene>
<evidence type="ECO:0000259" key="2">
    <source>
        <dbReference type="Pfam" id="PF08241"/>
    </source>
</evidence>
<feature type="transmembrane region" description="Helical" evidence="1">
    <location>
        <begin position="20"/>
        <end position="39"/>
    </location>
</feature>
<accession>A0ABQ9MVE8</accession>
<dbReference type="Gene3D" id="3.40.50.150">
    <property type="entry name" value="Vaccinia Virus protein VP39"/>
    <property type="match status" value="1"/>
</dbReference>
<evidence type="ECO:0000259" key="3">
    <source>
        <dbReference type="Pfam" id="PF25276"/>
    </source>
</evidence>
<sequence length="459" mass="52167">MDFKALRIQIMGWPIARRLLLRVFMLASALSVIPFIQILSGSDPVLLDSVNFHECDLPFMITGTNLFQNRFLKPIWNSFECKEDVNLTTDVVRQLMVKQLLDYSAKALYVGEGSASAVYALRELGFTNACGAHRHPFFSLKHKKFAYELQYTDSSFDFVFSRDLDDVSVPAVLVLEIERVLKPGGIGAMLVGVIGLNTNGLIRSATPVSSLLKASNVVHVSYVHEYALVVFQKRFEKVGYFQQFRLPSDCQSFMNNRPFMEHLEPLVEKEEMRFEKKISFLPNFIDVLSRKKLVYIEIGAAEHLNSSVANWFIPSYPVEHKDFDIYFVDHNTSVLLSCVKKPGVTFIYDPGLAGDEITSLISDIEDPDPSVEDEGFDFLSWFRETAEYADFVVLKMKAGETELKFLTDLYESGAICFVDELFLSCADHVDDNDVVSKDCMDLLKSLRSSGMYVHQWWGD</sequence>
<reference evidence="4" key="1">
    <citation type="journal article" date="2023" name="Plant Biotechnol. J.">
        <title>Chromosome-level wild Hevea brasiliensis genome provides new tools for genomic-assisted breeding and valuable loci to elevate rubber yield.</title>
        <authorList>
            <person name="Cheng H."/>
            <person name="Song X."/>
            <person name="Hu Y."/>
            <person name="Wu T."/>
            <person name="Yang Q."/>
            <person name="An Z."/>
            <person name="Feng S."/>
            <person name="Deng Z."/>
            <person name="Wu W."/>
            <person name="Zeng X."/>
            <person name="Tu M."/>
            <person name="Wang X."/>
            <person name="Huang H."/>
        </authorList>
    </citation>
    <scope>NUCLEOTIDE SEQUENCE</scope>
    <source>
        <strain evidence="4">MT/VB/25A 57/8</strain>
    </source>
</reference>
<dbReference type="InterPro" id="IPR029063">
    <property type="entry name" value="SAM-dependent_MTases_sf"/>
</dbReference>